<organism evidence="1 2">
    <name type="scientific">Allonocardiopsis opalescens</name>
    <dbReference type="NCBI Taxonomy" id="1144618"/>
    <lineage>
        <taxon>Bacteria</taxon>
        <taxon>Bacillati</taxon>
        <taxon>Actinomycetota</taxon>
        <taxon>Actinomycetes</taxon>
        <taxon>Streptosporangiales</taxon>
        <taxon>Allonocardiopsis</taxon>
    </lineage>
</organism>
<proteinExistence type="predicted"/>
<gene>
    <name evidence="1" type="ORF">CLV72_101783</name>
</gene>
<sequence>MPVPAEVRERLRAFLPEGARMRYVCPIALAGGSACLYLVVADSMITLVSTRLLRPSEPDAVWSVYPRRVRLGPVETGSTPMFRLGEYWYEIDDEYIAVISAADAELGTAALPDDPFPDG</sequence>
<evidence type="ECO:0000313" key="1">
    <source>
        <dbReference type="EMBL" id="PRY02182.1"/>
    </source>
</evidence>
<comment type="caution">
    <text evidence="1">The sequence shown here is derived from an EMBL/GenBank/DDBJ whole genome shotgun (WGS) entry which is preliminary data.</text>
</comment>
<dbReference type="Proteomes" id="UP000237846">
    <property type="component" value="Unassembled WGS sequence"/>
</dbReference>
<evidence type="ECO:0008006" key="3">
    <source>
        <dbReference type="Google" id="ProtNLM"/>
    </source>
</evidence>
<accession>A0A2T0QE61</accession>
<name>A0A2T0QE61_9ACTN</name>
<dbReference type="EMBL" id="PVZC01000001">
    <property type="protein sequence ID" value="PRY02182.1"/>
    <property type="molecule type" value="Genomic_DNA"/>
</dbReference>
<dbReference type="OrthoDB" id="3629087at2"/>
<dbReference type="AlphaFoldDB" id="A0A2T0QE61"/>
<keyword evidence="2" id="KW-1185">Reference proteome</keyword>
<protein>
    <recommendedName>
        <fullName evidence="3">PH (Pleckstrin Homology) domain-containing protein</fullName>
    </recommendedName>
</protein>
<evidence type="ECO:0000313" key="2">
    <source>
        <dbReference type="Proteomes" id="UP000237846"/>
    </source>
</evidence>
<reference evidence="1 2" key="1">
    <citation type="submission" date="2018-03" db="EMBL/GenBank/DDBJ databases">
        <title>Genomic Encyclopedia of Archaeal and Bacterial Type Strains, Phase II (KMG-II): from individual species to whole genera.</title>
        <authorList>
            <person name="Goeker M."/>
        </authorList>
    </citation>
    <scope>NUCLEOTIDE SEQUENCE [LARGE SCALE GENOMIC DNA]</scope>
    <source>
        <strain evidence="1 2">DSM 45601</strain>
    </source>
</reference>